<organism evidence="7 8">
    <name type="scientific">Batillaria attramentaria</name>
    <dbReference type="NCBI Taxonomy" id="370345"/>
    <lineage>
        <taxon>Eukaryota</taxon>
        <taxon>Metazoa</taxon>
        <taxon>Spiralia</taxon>
        <taxon>Lophotrochozoa</taxon>
        <taxon>Mollusca</taxon>
        <taxon>Gastropoda</taxon>
        <taxon>Caenogastropoda</taxon>
        <taxon>Sorbeoconcha</taxon>
        <taxon>Cerithioidea</taxon>
        <taxon>Batillariidae</taxon>
        <taxon>Batillaria</taxon>
    </lineage>
</organism>
<evidence type="ECO:0000256" key="4">
    <source>
        <dbReference type="ARBA" id="ARBA00023136"/>
    </source>
</evidence>
<gene>
    <name evidence="7" type="ORF">BaRGS_00038099</name>
</gene>
<keyword evidence="8" id="KW-1185">Reference proteome</keyword>
<proteinExistence type="predicted"/>
<name>A0ABD0J6V4_9CAEN</name>
<dbReference type="InterPro" id="IPR050927">
    <property type="entry name" value="TRPM"/>
</dbReference>
<evidence type="ECO:0000313" key="8">
    <source>
        <dbReference type="Proteomes" id="UP001519460"/>
    </source>
</evidence>
<evidence type="ECO:0000256" key="2">
    <source>
        <dbReference type="ARBA" id="ARBA00022692"/>
    </source>
</evidence>
<dbReference type="EMBL" id="JACVVK020000599">
    <property type="protein sequence ID" value="KAK7463334.1"/>
    <property type="molecule type" value="Genomic_DNA"/>
</dbReference>
<dbReference type="Proteomes" id="UP001519460">
    <property type="component" value="Unassembled WGS sequence"/>
</dbReference>
<evidence type="ECO:0000256" key="3">
    <source>
        <dbReference type="ARBA" id="ARBA00022989"/>
    </source>
</evidence>
<dbReference type="PANTHER" id="PTHR13800">
    <property type="entry name" value="TRANSIENT RECEPTOR POTENTIAL CATION CHANNEL, SUBFAMILY M, MEMBER 6"/>
    <property type="match status" value="1"/>
</dbReference>
<evidence type="ECO:0000256" key="5">
    <source>
        <dbReference type="SAM" id="Phobius"/>
    </source>
</evidence>
<evidence type="ECO:0000313" key="7">
    <source>
        <dbReference type="EMBL" id="KAK7463334.1"/>
    </source>
</evidence>
<sequence length="188" mass="21777">VKDAVYFMIILLTFLMAYAVASECILYPDSQLSAWRLYHVPRKAFWQVFGELFLEDIEQMDNDTCTTLSDPDSQHHGGNDVPCPSSYGRYMAPFMLAIYLIITQVLLLNLLIAQFGVTFGEVREHAKEYQSWHRCQIVQEFYNRQPLVPPFQILRCIGKVVKYVKNRCCPHRSSCCCGCCSKEEDRNK</sequence>
<keyword evidence="2 5" id="KW-0812">Transmembrane</keyword>
<dbReference type="AlphaFoldDB" id="A0ABD0J6V4"/>
<comment type="subcellular location">
    <subcellularLocation>
        <location evidence="1">Membrane</location>
        <topology evidence="1">Multi-pass membrane protein</topology>
    </subcellularLocation>
</comment>
<dbReference type="PANTHER" id="PTHR13800:SF12">
    <property type="entry name" value="TRANSIENT RECEPTOR POTENTIAL CATION CHANNEL SUBFAMILY M MEMBER-LIKE 2"/>
    <property type="match status" value="1"/>
</dbReference>
<dbReference type="GO" id="GO:0016020">
    <property type="term" value="C:membrane"/>
    <property type="evidence" value="ECO:0007669"/>
    <property type="project" value="UniProtKB-SubCell"/>
</dbReference>
<protein>
    <recommendedName>
        <fullName evidence="6">Ion transport domain-containing protein</fullName>
    </recommendedName>
</protein>
<dbReference type="Pfam" id="PF00520">
    <property type="entry name" value="Ion_trans"/>
    <property type="match status" value="1"/>
</dbReference>
<feature type="non-terminal residue" evidence="7">
    <location>
        <position position="1"/>
    </location>
</feature>
<evidence type="ECO:0000256" key="1">
    <source>
        <dbReference type="ARBA" id="ARBA00004141"/>
    </source>
</evidence>
<comment type="caution">
    <text evidence="7">The sequence shown here is derived from an EMBL/GenBank/DDBJ whole genome shotgun (WGS) entry which is preliminary data.</text>
</comment>
<evidence type="ECO:0000259" key="6">
    <source>
        <dbReference type="Pfam" id="PF00520"/>
    </source>
</evidence>
<dbReference type="InterPro" id="IPR005821">
    <property type="entry name" value="Ion_trans_dom"/>
</dbReference>
<feature type="transmembrane region" description="Helical" evidence="5">
    <location>
        <begin position="96"/>
        <end position="117"/>
    </location>
</feature>
<accession>A0ABD0J6V4</accession>
<feature type="non-terminal residue" evidence="7">
    <location>
        <position position="188"/>
    </location>
</feature>
<reference evidence="7 8" key="1">
    <citation type="journal article" date="2023" name="Sci. Data">
        <title>Genome assembly of the Korean intertidal mud-creeper Batillaria attramentaria.</title>
        <authorList>
            <person name="Patra A.K."/>
            <person name="Ho P.T."/>
            <person name="Jun S."/>
            <person name="Lee S.J."/>
            <person name="Kim Y."/>
            <person name="Won Y.J."/>
        </authorList>
    </citation>
    <scope>NUCLEOTIDE SEQUENCE [LARGE SCALE GENOMIC DNA]</scope>
    <source>
        <strain evidence="7">Wonlab-2016</strain>
    </source>
</reference>
<feature type="transmembrane region" description="Helical" evidence="5">
    <location>
        <begin position="6"/>
        <end position="27"/>
    </location>
</feature>
<keyword evidence="4 5" id="KW-0472">Membrane</keyword>
<keyword evidence="3 5" id="KW-1133">Transmembrane helix</keyword>
<feature type="domain" description="Ion transport" evidence="6">
    <location>
        <begin position="2"/>
        <end position="126"/>
    </location>
</feature>